<gene>
    <name evidence="2" type="ORF">UFOPK3472_04168</name>
</gene>
<dbReference type="AlphaFoldDB" id="A0A6J7INM9"/>
<evidence type="ECO:0000256" key="1">
    <source>
        <dbReference type="SAM" id="MobiDB-lite"/>
    </source>
</evidence>
<organism evidence="2">
    <name type="scientific">freshwater metagenome</name>
    <dbReference type="NCBI Taxonomy" id="449393"/>
    <lineage>
        <taxon>unclassified sequences</taxon>
        <taxon>metagenomes</taxon>
        <taxon>ecological metagenomes</taxon>
    </lineage>
</organism>
<proteinExistence type="predicted"/>
<evidence type="ECO:0000313" key="2">
    <source>
        <dbReference type="EMBL" id="CAB4932450.1"/>
    </source>
</evidence>
<name>A0A6J7INM9_9ZZZZ</name>
<sequence length="77" mass="7796">MLISEELLNLESSTANALCTTMNVVAACSRAIFSIADAMSAPNENSYEAPCIVGRGGRGRSSGSANCSGAPANSVVQ</sequence>
<reference evidence="2" key="1">
    <citation type="submission" date="2020-05" db="EMBL/GenBank/DDBJ databases">
        <authorList>
            <person name="Chiriac C."/>
            <person name="Salcher M."/>
            <person name="Ghai R."/>
            <person name="Kavagutti S V."/>
        </authorList>
    </citation>
    <scope>NUCLEOTIDE SEQUENCE</scope>
</reference>
<feature type="region of interest" description="Disordered" evidence="1">
    <location>
        <begin position="56"/>
        <end position="77"/>
    </location>
</feature>
<accession>A0A6J7INM9</accession>
<dbReference type="EMBL" id="CAFBLX010000493">
    <property type="protein sequence ID" value="CAB4932450.1"/>
    <property type="molecule type" value="Genomic_DNA"/>
</dbReference>
<protein>
    <submittedName>
        <fullName evidence="2">Unannotated protein</fullName>
    </submittedName>
</protein>